<feature type="transmembrane region" description="Helical" evidence="1">
    <location>
        <begin position="264"/>
        <end position="285"/>
    </location>
</feature>
<accession>A0A1D8GKQ8</accession>
<feature type="transmembrane region" description="Helical" evidence="1">
    <location>
        <begin position="445"/>
        <end position="463"/>
    </location>
</feature>
<keyword evidence="1" id="KW-1133">Transmembrane helix</keyword>
<proteinExistence type="predicted"/>
<dbReference type="OrthoDB" id="3314392at2"/>
<dbReference type="STRING" id="1424294.Gferi_19315"/>
<dbReference type="RefSeq" id="WP_069979382.1">
    <property type="nucleotide sequence ID" value="NZ_CP017269.1"/>
</dbReference>
<keyword evidence="1" id="KW-0472">Membrane</keyword>
<feature type="transmembrane region" description="Helical" evidence="1">
    <location>
        <begin position="216"/>
        <end position="233"/>
    </location>
</feature>
<evidence type="ECO:0000313" key="3">
    <source>
        <dbReference type="Proteomes" id="UP000095743"/>
    </source>
</evidence>
<dbReference type="EMBL" id="CP017269">
    <property type="protein sequence ID" value="AOT71489.1"/>
    <property type="molecule type" value="Genomic_DNA"/>
</dbReference>
<feature type="transmembrane region" description="Helical" evidence="1">
    <location>
        <begin position="126"/>
        <end position="159"/>
    </location>
</feature>
<keyword evidence="1" id="KW-0812">Transmembrane</keyword>
<feature type="transmembrane region" description="Helical" evidence="1">
    <location>
        <begin position="305"/>
        <end position="327"/>
    </location>
</feature>
<evidence type="ECO:0000313" key="2">
    <source>
        <dbReference type="EMBL" id="AOT71489.1"/>
    </source>
</evidence>
<dbReference type="AlphaFoldDB" id="A0A1D8GKQ8"/>
<dbReference type="InterPro" id="IPR004697">
    <property type="entry name" value="AbgT"/>
</dbReference>
<evidence type="ECO:0000256" key="1">
    <source>
        <dbReference type="SAM" id="Phobius"/>
    </source>
</evidence>
<name>A0A1D8GKQ8_9FIRM</name>
<feature type="transmembrane region" description="Helical" evidence="1">
    <location>
        <begin position="387"/>
        <end position="407"/>
    </location>
</feature>
<feature type="transmembrane region" description="Helical" evidence="1">
    <location>
        <begin position="348"/>
        <end position="367"/>
    </location>
</feature>
<dbReference type="GO" id="GO:0015558">
    <property type="term" value="F:secondary active p-aminobenzoyl-glutamate transmembrane transporter activity"/>
    <property type="evidence" value="ECO:0007669"/>
    <property type="project" value="InterPro"/>
</dbReference>
<dbReference type="GO" id="GO:1902604">
    <property type="term" value="P:p-aminobenzoyl-glutamate transmembrane transport"/>
    <property type="evidence" value="ECO:0007669"/>
    <property type="project" value="InterPro"/>
</dbReference>
<protein>
    <submittedName>
        <fullName evidence="2">Aminobenzoyl-glutamate transporter</fullName>
    </submittedName>
</protein>
<gene>
    <name evidence="2" type="ORF">Gferi_19315</name>
</gene>
<organism evidence="2 3">
    <name type="scientific">Geosporobacter ferrireducens</name>
    <dbReference type="NCBI Taxonomy" id="1424294"/>
    <lineage>
        <taxon>Bacteria</taxon>
        <taxon>Bacillati</taxon>
        <taxon>Bacillota</taxon>
        <taxon>Clostridia</taxon>
        <taxon>Peptostreptococcales</taxon>
        <taxon>Thermotaleaceae</taxon>
        <taxon>Geosporobacter</taxon>
    </lineage>
</organism>
<keyword evidence="3" id="KW-1185">Reference proteome</keyword>
<feature type="transmembrane region" description="Helical" evidence="1">
    <location>
        <begin position="484"/>
        <end position="504"/>
    </location>
</feature>
<dbReference type="Pfam" id="PF03806">
    <property type="entry name" value="ABG_transport"/>
    <property type="match status" value="1"/>
</dbReference>
<dbReference type="KEGG" id="gfe:Gferi_19315"/>
<feature type="transmembrane region" description="Helical" evidence="1">
    <location>
        <begin position="414"/>
        <end position="433"/>
    </location>
</feature>
<dbReference type="PANTHER" id="PTHR30282">
    <property type="entry name" value="P-AMINOBENZOYL GLUTAMATE TRANSPORTER"/>
    <property type="match status" value="1"/>
</dbReference>
<feature type="transmembrane region" description="Helical" evidence="1">
    <location>
        <begin position="34"/>
        <end position="58"/>
    </location>
</feature>
<feature type="transmembrane region" description="Helical" evidence="1">
    <location>
        <begin position="79"/>
        <end position="106"/>
    </location>
</feature>
<reference evidence="2 3" key="1">
    <citation type="submission" date="2016-09" db="EMBL/GenBank/DDBJ databases">
        <title>Genomic analysis reveals versatility of anaerobic energy metabolism of Geosporobacter ferrireducens IRF9 of phylum Firmicutes.</title>
        <authorList>
            <person name="Kim S.-J."/>
        </authorList>
    </citation>
    <scope>NUCLEOTIDE SEQUENCE [LARGE SCALE GENOMIC DNA]</scope>
    <source>
        <strain evidence="2 3">IRF9</strain>
    </source>
</reference>
<dbReference type="PANTHER" id="PTHR30282:SF0">
    <property type="entry name" value="P-AMINOBENZOYL-GLUTAMATE TRANSPORT PROTEIN"/>
    <property type="match status" value="1"/>
</dbReference>
<dbReference type="Proteomes" id="UP000095743">
    <property type="component" value="Chromosome"/>
</dbReference>
<feature type="transmembrane region" description="Helical" evidence="1">
    <location>
        <begin position="166"/>
        <end position="186"/>
    </location>
</feature>
<sequence length="514" mass="54878">MTNSVKAQEKKSWFGKVLTSIEVAGNRLPDPVTLFVIFCSAIILISWIASSSGISIIHPASGETVTVVNLMSREGMTRILTGFVSNFQSFPPLGLVLVVMIGAGVAEKSGLMQTAMKNSISKVPANLVTATIVLVGILANAAGDAGFIVLPPLAAVIFLSIGRHPVVGIFAAYAGVAGGFAANLMINMADILAASFTIPAAQVIDANYQGTPAMNWYFIMASTLFLVAAAVFVTERIIAPRFGAYEGVLEEATKAEISLQERKALKWAGASVLFLIIVLISLSVGENAFMKDPETGSILAASSPLMKGLVPIVTLIFLAPGLVYGKITGSIKNDKEAVTMMGDSMRDMGPYIILAFVASQFLAYFNWSNIGVIMSVKGAEFLKNAGFTGIGLIIGFIIFSSFINIFIGSASAKWAIMAPIFVPMFLLLGYNPALTQMAYRIGDSLTNPLSPLFPYFPILLAFARKYDKKAGIGTMIANMLPYSIVFAIVWTILLVIFMIFNIPLGPDAGIYYTM</sequence>